<dbReference type="RefSeq" id="XP_044544511.1">
    <property type="nucleotide sequence ID" value="XM_044700205.1"/>
</dbReference>
<dbReference type="InterPro" id="IPR004853">
    <property type="entry name" value="Sugar_P_trans_dom"/>
</dbReference>
<evidence type="ECO:0000313" key="8">
    <source>
        <dbReference type="EMBL" id="KAG2375337.1"/>
    </source>
</evidence>
<name>A0AA88KJX2_NAELO</name>
<evidence type="ECO:0000256" key="5">
    <source>
        <dbReference type="SAM" id="MobiDB-lite"/>
    </source>
</evidence>
<dbReference type="InterPro" id="IPR050186">
    <property type="entry name" value="TPT_transporter"/>
</dbReference>
<sequence length="340" mass="36900">MTSGTDKPHSTAIIAGAVAFYFIISISTVFANKYILNSNEYEFPAMTMTLVQLVFAVVLQAISHPLFPNFIPKPEFTSERARQIAPLSLLFIGMLVFNNLCLQVADVLLYQIARSLSICFTALFVYILHKQTTSLNVLYCCGVVLAGYIIGVIGKANLDKVDFTWLGVFYGLLSSAFVALYGIFVKTKMQLVSNQWVLMLYNNILSSILLTVICLVTGDFGEALASPHIREPRFIFVLIVSSVLGYLINVATFLQINVTSSLTHTISGTCKACVQSLLGGVVFGDKLDAVSVLGTFISIFGSMAYTIVKGRESAVPKSSSNEQVASSSPSSNDNSAENKV</sequence>
<feature type="compositionally biased region" description="Polar residues" evidence="5">
    <location>
        <begin position="316"/>
        <end position="325"/>
    </location>
</feature>
<feature type="domain" description="Sugar phosphate transporter" evidence="7">
    <location>
        <begin position="17"/>
        <end position="305"/>
    </location>
</feature>
<gene>
    <name evidence="8" type="ORF">C9374_009960</name>
</gene>
<comment type="caution">
    <text evidence="8">The sequence shown here is derived from an EMBL/GenBank/DDBJ whole genome shotgun (WGS) entry which is preliminary data.</text>
</comment>
<reference evidence="8 9" key="1">
    <citation type="journal article" date="2018" name="BMC Genomics">
        <title>The genome of Naegleria lovaniensis, the basis for a comparative approach to unravel pathogenicity factors of the human pathogenic amoeba N. fowleri.</title>
        <authorList>
            <person name="Liechti N."/>
            <person name="Schurch N."/>
            <person name="Bruggmann R."/>
            <person name="Wittwer M."/>
        </authorList>
    </citation>
    <scope>NUCLEOTIDE SEQUENCE [LARGE SCALE GENOMIC DNA]</scope>
    <source>
        <strain evidence="8 9">ATCC 30569</strain>
    </source>
</reference>
<dbReference type="GeneID" id="68102414"/>
<feature type="transmembrane region" description="Helical" evidence="6">
    <location>
        <begin position="134"/>
        <end position="153"/>
    </location>
</feature>
<comment type="subcellular location">
    <subcellularLocation>
        <location evidence="1">Membrane</location>
        <topology evidence="1">Multi-pass membrane protein</topology>
    </subcellularLocation>
</comment>
<evidence type="ECO:0000256" key="1">
    <source>
        <dbReference type="ARBA" id="ARBA00004141"/>
    </source>
</evidence>
<feature type="compositionally biased region" description="Low complexity" evidence="5">
    <location>
        <begin position="326"/>
        <end position="340"/>
    </location>
</feature>
<evidence type="ECO:0000256" key="6">
    <source>
        <dbReference type="SAM" id="Phobius"/>
    </source>
</evidence>
<feature type="transmembrane region" description="Helical" evidence="6">
    <location>
        <begin position="234"/>
        <end position="256"/>
    </location>
</feature>
<feature type="transmembrane region" description="Helical" evidence="6">
    <location>
        <begin position="204"/>
        <end position="222"/>
    </location>
</feature>
<protein>
    <recommendedName>
        <fullName evidence="7">Sugar phosphate transporter domain-containing protein</fullName>
    </recommendedName>
</protein>
<keyword evidence="2 6" id="KW-0812">Transmembrane</keyword>
<feature type="transmembrane region" description="Helical" evidence="6">
    <location>
        <begin position="165"/>
        <end position="184"/>
    </location>
</feature>
<accession>A0AA88KJX2</accession>
<dbReference type="AlphaFoldDB" id="A0AA88KJX2"/>
<dbReference type="EMBL" id="PYSW02000039">
    <property type="protein sequence ID" value="KAG2375337.1"/>
    <property type="molecule type" value="Genomic_DNA"/>
</dbReference>
<dbReference type="Proteomes" id="UP000816034">
    <property type="component" value="Unassembled WGS sequence"/>
</dbReference>
<evidence type="ECO:0000256" key="4">
    <source>
        <dbReference type="ARBA" id="ARBA00023136"/>
    </source>
</evidence>
<evidence type="ECO:0000313" key="9">
    <source>
        <dbReference type="Proteomes" id="UP000816034"/>
    </source>
</evidence>
<feature type="region of interest" description="Disordered" evidence="5">
    <location>
        <begin position="314"/>
        <end position="340"/>
    </location>
</feature>
<keyword evidence="9" id="KW-1185">Reference proteome</keyword>
<dbReference type="GO" id="GO:0016020">
    <property type="term" value="C:membrane"/>
    <property type="evidence" value="ECO:0007669"/>
    <property type="project" value="UniProtKB-SubCell"/>
</dbReference>
<feature type="transmembrane region" description="Helical" evidence="6">
    <location>
        <begin position="43"/>
        <end position="63"/>
    </location>
</feature>
<evidence type="ECO:0000256" key="2">
    <source>
        <dbReference type="ARBA" id="ARBA00022692"/>
    </source>
</evidence>
<evidence type="ECO:0000259" key="7">
    <source>
        <dbReference type="Pfam" id="PF03151"/>
    </source>
</evidence>
<dbReference type="PANTHER" id="PTHR11132">
    <property type="entry name" value="SOLUTE CARRIER FAMILY 35"/>
    <property type="match status" value="1"/>
</dbReference>
<evidence type="ECO:0000256" key="3">
    <source>
        <dbReference type="ARBA" id="ARBA00022989"/>
    </source>
</evidence>
<organism evidence="8 9">
    <name type="scientific">Naegleria lovaniensis</name>
    <name type="common">Amoeba</name>
    <dbReference type="NCBI Taxonomy" id="51637"/>
    <lineage>
        <taxon>Eukaryota</taxon>
        <taxon>Discoba</taxon>
        <taxon>Heterolobosea</taxon>
        <taxon>Tetramitia</taxon>
        <taxon>Eutetramitia</taxon>
        <taxon>Vahlkampfiidae</taxon>
        <taxon>Naegleria</taxon>
    </lineage>
</organism>
<proteinExistence type="predicted"/>
<feature type="transmembrane region" description="Helical" evidence="6">
    <location>
        <begin position="108"/>
        <end position="128"/>
    </location>
</feature>
<keyword evidence="3 6" id="KW-1133">Transmembrane helix</keyword>
<dbReference type="Pfam" id="PF03151">
    <property type="entry name" value="TPT"/>
    <property type="match status" value="1"/>
</dbReference>
<feature type="transmembrane region" description="Helical" evidence="6">
    <location>
        <begin position="12"/>
        <end position="31"/>
    </location>
</feature>
<feature type="transmembrane region" description="Helical" evidence="6">
    <location>
        <begin position="83"/>
        <end position="101"/>
    </location>
</feature>
<keyword evidence="4 6" id="KW-0472">Membrane</keyword>